<dbReference type="GO" id="GO:0030261">
    <property type="term" value="P:chromosome condensation"/>
    <property type="evidence" value="ECO:0007669"/>
    <property type="project" value="TreeGrafter"/>
</dbReference>
<dbReference type="InterPro" id="IPR005818">
    <property type="entry name" value="Histone_H1/H5_H15"/>
</dbReference>
<dbReference type="GO" id="GO:0000786">
    <property type="term" value="C:nucleosome"/>
    <property type="evidence" value="ECO:0007669"/>
    <property type="project" value="InterPro"/>
</dbReference>
<evidence type="ECO:0000313" key="11">
    <source>
        <dbReference type="Proteomes" id="UP000306102"/>
    </source>
</evidence>
<comment type="function">
    <text evidence="1">Histones H1 are necessary for the condensation of nucleosome chains into higher-order structures.</text>
</comment>
<dbReference type="FunFam" id="1.10.10.10:FF:000521">
    <property type="entry name" value="Histone H1"/>
    <property type="match status" value="1"/>
</dbReference>
<accession>A0A4S4EXC3</accession>
<dbReference type="AlphaFoldDB" id="A0A4S4EXC3"/>
<dbReference type="Pfam" id="PF00538">
    <property type="entry name" value="Linker_histone"/>
    <property type="match status" value="1"/>
</dbReference>
<dbReference type="SUPFAM" id="SSF46785">
    <property type="entry name" value="Winged helix' DNA-binding domain"/>
    <property type="match status" value="1"/>
</dbReference>
<organism evidence="10 11">
    <name type="scientific">Camellia sinensis var. sinensis</name>
    <name type="common">China tea</name>
    <dbReference type="NCBI Taxonomy" id="542762"/>
    <lineage>
        <taxon>Eukaryota</taxon>
        <taxon>Viridiplantae</taxon>
        <taxon>Streptophyta</taxon>
        <taxon>Embryophyta</taxon>
        <taxon>Tracheophyta</taxon>
        <taxon>Spermatophyta</taxon>
        <taxon>Magnoliopsida</taxon>
        <taxon>eudicotyledons</taxon>
        <taxon>Gunneridae</taxon>
        <taxon>Pentapetalae</taxon>
        <taxon>asterids</taxon>
        <taxon>Ericales</taxon>
        <taxon>Theaceae</taxon>
        <taxon>Camellia</taxon>
    </lineage>
</organism>
<dbReference type="GO" id="GO:0030527">
    <property type="term" value="F:structural constituent of chromatin"/>
    <property type="evidence" value="ECO:0007669"/>
    <property type="project" value="InterPro"/>
</dbReference>
<dbReference type="STRING" id="542762.A0A4S4EXC3"/>
<dbReference type="GO" id="GO:0006334">
    <property type="term" value="P:nucleosome assembly"/>
    <property type="evidence" value="ECO:0007669"/>
    <property type="project" value="InterPro"/>
</dbReference>
<keyword evidence="5 7" id="KW-0238">DNA-binding</keyword>
<proteinExistence type="inferred from homology"/>
<evidence type="ECO:0000256" key="7">
    <source>
        <dbReference type="RuleBase" id="RU003894"/>
    </source>
</evidence>
<dbReference type="CDD" id="cd00073">
    <property type="entry name" value="H15"/>
    <property type="match status" value="1"/>
</dbReference>
<feature type="region of interest" description="Disordered" evidence="8">
    <location>
        <begin position="27"/>
        <end position="56"/>
    </location>
</feature>
<evidence type="ECO:0000256" key="6">
    <source>
        <dbReference type="ARBA" id="ARBA00023242"/>
    </source>
</evidence>
<evidence type="ECO:0000256" key="3">
    <source>
        <dbReference type="ARBA" id="ARBA00004286"/>
    </source>
</evidence>
<evidence type="ECO:0000259" key="9">
    <source>
        <dbReference type="PROSITE" id="PS51504"/>
    </source>
</evidence>
<dbReference type="GO" id="GO:0005634">
    <property type="term" value="C:nucleus"/>
    <property type="evidence" value="ECO:0007669"/>
    <property type="project" value="UniProtKB-SubCell"/>
</dbReference>
<dbReference type="EMBL" id="SDRB02001612">
    <property type="protein sequence ID" value="THG21056.1"/>
    <property type="molecule type" value="Genomic_DNA"/>
</dbReference>
<evidence type="ECO:0000313" key="10">
    <source>
        <dbReference type="EMBL" id="THG21056.1"/>
    </source>
</evidence>
<dbReference type="GO" id="GO:0045910">
    <property type="term" value="P:negative regulation of DNA recombination"/>
    <property type="evidence" value="ECO:0007669"/>
    <property type="project" value="TreeGrafter"/>
</dbReference>
<evidence type="ECO:0000256" key="8">
    <source>
        <dbReference type="SAM" id="MobiDB-lite"/>
    </source>
</evidence>
<dbReference type="Gene3D" id="1.10.10.10">
    <property type="entry name" value="Winged helix-like DNA-binding domain superfamily/Winged helix DNA-binding domain"/>
    <property type="match status" value="1"/>
</dbReference>
<reference evidence="10 11" key="1">
    <citation type="journal article" date="2018" name="Proc. Natl. Acad. Sci. U.S.A.">
        <title>Draft genome sequence of Camellia sinensis var. sinensis provides insights into the evolution of the tea genome and tea quality.</title>
        <authorList>
            <person name="Wei C."/>
            <person name="Yang H."/>
            <person name="Wang S."/>
            <person name="Zhao J."/>
            <person name="Liu C."/>
            <person name="Gao L."/>
            <person name="Xia E."/>
            <person name="Lu Y."/>
            <person name="Tai Y."/>
            <person name="She G."/>
            <person name="Sun J."/>
            <person name="Cao H."/>
            <person name="Tong W."/>
            <person name="Gao Q."/>
            <person name="Li Y."/>
            <person name="Deng W."/>
            <person name="Jiang X."/>
            <person name="Wang W."/>
            <person name="Chen Q."/>
            <person name="Zhang S."/>
            <person name="Li H."/>
            <person name="Wu J."/>
            <person name="Wang P."/>
            <person name="Li P."/>
            <person name="Shi C."/>
            <person name="Zheng F."/>
            <person name="Jian J."/>
            <person name="Huang B."/>
            <person name="Shan D."/>
            <person name="Shi M."/>
            <person name="Fang C."/>
            <person name="Yue Y."/>
            <person name="Li F."/>
            <person name="Li D."/>
            <person name="Wei S."/>
            <person name="Han B."/>
            <person name="Jiang C."/>
            <person name="Yin Y."/>
            <person name="Xia T."/>
            <person name="Zhang Z."/>
            <person name="Bennetzen J.L."/>
            <person name="Zhao S."/>
            <person name="Wan X."/>
        </authorList>
    </citation>
    <scope>NUCLEOTIDE SEQUENCE [LARGE SCALE GENOMIC DNA]</scope>
    <source>
        <strain evidence="11">cv. Shuchazao</strain>
        <tissue evidence="10">Leaf</tissue>
    </source>
</reference>
<dbReference type="InterPro" id="IPR036388">
    <property type="entry name" value="WH-like_DNA-bd_sf"/>
</dbReference>
<dbReference type="InterPro" id="IPR005819">
    <property type="entry name" value="H1/H5"/>
</dbReference>
<dbReference type="InterPro" id="IPR036390">
    <property type="entry name" value="WH_DNA-bd_sf"/>
</dbReference>
<keyword evidence="11" id="KW-1185">Reference proteome</keyword>
<protein>
    <recommendedName>
        <fullName evidence="9">H15 domain-containing protein</fullName>
    </recommendedName>
</protein>
<dbReference type="GO" id="GO:0031492">
    <property type="term" value="F:nucleosomal DNA binding"/>
    <property type="evidence" value="ECO:0007669"/>
    <property type="project" value="TreeGrafter"/>
</dbReference>
<comment type="similarity">
    <text evidence="7">Belongs to the histone H1/H5 family.</text>
</comment>
<evidence type="ECO:0000256" key="5">
    <source>
        <dbReference type="ARBA" id="ARBA00023125"/>
    </source>
</evidence>
<dbReference type="PANTHER" id="PTHR11467">
    <property type="entry name" value="HISTONE H1"/>
    <property type="match status" value="1"/>
</dbReference>
<evidence type="ECO:0000256" key="2">
    <source>
        <dbReference type="ARBA" id="ARBA00004123"/>
    </source>
</evidence>
<dbReference type="SMART" id="SM00526">
    <property type="entry name" value="H15"/>
    <property type="match status" value="1"/>
</dbReference>
<dbReference type="PRINTS" id="PR00624">
    <property type="entry name" value="HISTONEH5"/>
</dbReference>
<evidence type="ECO:0000256" key="4">
    <source>
        <dbReference type="ARBA" id="ARBA00022454"/>
    </source>
</evidence>
<gene>
    <name evidence="10" type="ORF">TEA_020541</name>
</gene>
<sequence length="157" mass="17092">MATEEAVVVAVESVPDLPLVVAADEAAEVEQPAAKSKKAKEPKTRKPRSPPSHPPYVEMVTEAIVTLKEKNGSSQYAITKFAEEKHKNLPANFKKLLLFHLKKLVVSGKLVKVKGSFKLPATRPSVPKPVASAPAKKKPAPAKPKTVKVTWLLLELY</sequence>
<comment type="caution">
    <text evidence="10">The sequence shown here is derived from an EMBL/GenBank/DDBJ whole genome shotgun (WGS) entry which is preliminary data.</text>
</comment>
<dbReference type="GO" id="GO:0003690">
    <property type="term" value="F:double-stranded DNA binding"/>
    <property type="evidence" value="ECO:0007669"/>
    <property type="project" value="TreeGrafter"/>
</dbReference>
<comment type="subcellular location">
    <subcellularLocation>
        <location evidence="3">Chromosome</location>
    </subcellularLocation>
    <subcellularLocation>
        <location evidence="2 7">Nucleus</location>
    </subcellularLocation>
</comment>
<dbReference type="PANTHER" id="PTHR11467:SF131">
    <property type="entry name" value="HISTONE H1"/>
    <property type="match status" value="1"/>
</dbReference>
<dbReference type="PROSITE" id="PS51504">
    <property type="entry name" value="H15"/>
    <property type="match status" value="1"/>
</dbReference>
<name>A0A4S4EXC3_CAMSN</name>
<feature type="domain" description="H15" evidence="9">
    <location>
        <begin position="52"/>
        <end position="121"/>
    </location>
</feature>
<dbReference type="Proteomes" id="UP000306102">
    <property type="component" value="Unassembled WGS sequence"/>
</dbReference>
<keyword evidence="4 7" id="KW-0158">Chromosome</keyword>
<evidence type="ECO:0000256" key="1">
    <source>
        <dbReference type="ARBA" id="ARBA00002809"/>
    </source>
</evidence>
<keyword evidence="6 7" id="KW-0539">Nucleus</keyword>